<organism evidence="3 4">
    <name type="scientific">Rhinocladiella mackenziei CBS 650.93</name>
    <dbReference type="NCBI Taxonomy" id="1442369"/>
    <lineage>
        <taxon>Eukaryota</taxon>
        <taxon>Fungi</taxon>
        <taxon>Dikarya</taxon>
        <taxon>Ascomycota</taxon>
        <taxon>Pezizomycotina</taxon>
        <taxon>Eurotiomycetes</taxon>
        <taxon>Chaetothyriomycetidae</taxon>
        <taxon>Chaetothyriales</taxon>
        <taxon>Herpotrichiellaceae</taxon>
        <taxon>Rhinocladiella</taxon>
    </lineage>
</organism>
<dbReference type="GeneID" id="25298331"/>
<dbReference type="SUPFAM" id="SSF51905">
    <property type="entry name" value="FAD/NAD(P)-binding domain"/>
    <property type="match status" value="1"/>
</dbReference>
<dbReference type="Proteomes" id="UP000053617">
    <property type="component" value="Unassembled WGS sequence"/>
</dbReference>
<dbReference type="CDD" id="cd05233">
    <property type="entry name" value="SDR_c"/>
    <property type="match status" value="1"/>
</dbReference>
<dbReference type="HOGENOM" id="CLU_1147723_0_0_1"/>
<dbReference type="Pfam" id="PF13450">
    <property type="entry name" value="NAD_binding_8"/>
    <property type="match status" value="1"/>
</dbReference>
<comment type="cofactor">
    <cofactor evidence="1">
        <name>FAD</name>
        <dbReference type="ChEBI" id="CHEBI:57692"/>
    </cofactor>
</comment>
<dbReference type="PRINTS" id="PR00081">
    <property type="entry name" value="GDHRDH"/>
</dbReference>
<evidence type="ECO:0000256" key="2">
    <source>
        <dbReference type="ARBA" id="ARBA00010139"/>
    </source>
</evidence>
<evidence type="ECO:0000313" key="4">
    <source>
        <dbReference type="Proteomes" id="UP000053617"/>
    </source>
</evidence>
<evidence type="ECO:0000313" key="3">
    <source>
        <dbReference type="EMBL" id="KIX00123.1"/>
    </source>
</evidence>
<proteinExistence type="inferred from homology"/>
<dbReference type="SUPFAM" id="SSF51735">
    <property type="entry name" value="NAD(P)-binding Rossmann-fold domains"/>
    <property type="match status" value="1"/>
</dbReference>
<dbReference type="STRING" id="1442369.A0A0D2GP56"/>
<dbReference type="InterPro" id="IPR002347">
    <property type="entry name" value="SDR_fam"/>
</dbReference>
<dbReference type="RefSeq" id="XP_013267259.1">
    <property type="nucleotide sequence ID" value="XM_013411805.1"/>
</dbReference>
<comment type="similarity">
    <text evidence="2">Belongs to the FAD-binding monooxygenase family.</text>
</comment>
<keyword evidence="4" id="KW-1185">Reference proteome</keyword>
<dbReference type="InterPro" id="IPR036188">
    <property type="entry name" value="FAD/NAD-bd_sf"/>
</dbReference>
<dbReference type="OrthoDB" id="74360at2759"/>
<dbReference type="PANTHER" id="PTHR42877">
    <property type="entry name" value="L-ORNITHINE N(5)-MONOOXYGENASE-RELATED"/>
    <property type="match status" value="1"/>
</dbReference>
<accession>A0A0D2GP56</accession>
<dbReference type="VEuPathDB" id="FungiDB:Z518_10260"/>
<gene>
    <name evidence="3" type="ORF">Z518_10260</name>
</gene>
<name>A0A0D2GP56_9EURO</name>
<dbReference type="Pfam" id="PF00106">
    <property type="entry name" value="adh_short"/>
    <property type="match status" value="1"/>
</dbReference>
<dbReference type="Gene3D" id="3.50.50.60">
    <property type="entry name" value="FAD/NAD(P)-binding domain"/>
    <property type="match status" value="1"/>
</dbReference>
<sequence>MPSHEGDRGWGGNLWYSRRALRRILNLDLVVYDKNPEVGGTWYENRYPGVACDIPAHVYQASFEPNSNWSQFYASEAEILEYWKGIVAKYDLRRYMKLGHKVVEARFNEAESKWYVKAEDCRTGEVVQNICDPEDKWYDIIQVNLSAAFVLAQAFASDIVKRRAQGKIINTSSVGGFLASKNTVAYTAARHGINALTKSFSTEFAALGINVNAVAPGYTITEMTRKNLENNGEAFLKRIPIG</sequence>
<dbReference type="EMBL" id="KN847483">
    <property type="protein sequence ID" value="KIX00123.1"/>
    <property type="molecule type" value="Genomic_DNA"/>
</dbReference>
<dbReference type="InterPro" id="IPR036291">
    <property type="entry name" value="NAD(P)-bd_dom_sf"/>
</dbReference>
<evidence type="ECO:0000256" key="1">
    <source>
        <dbReference type="ARBA" id="ARBA00001974"/>
    </source>
</evidence>
<dbReference type="AlphaFoldDB" id="A0A0D2GP56"/>
<dbReference type="Gene3D" id="3.40.50.720">
    <property type="entry name" value="NAD(P)-binding Rossmann-like Domain"/>
    <property type="match status" value="1"/>
</dbReference>
<dbReference type="InterPro" id="IPR051209">
    <property type="entry name" value="FAD-bind_Monooxygenase_sf"/>
</dbReference>
<reference evidence="3 4" key="1">
    <citation type="submission" date="2015-01" db="EMBL/GenBank/DDBJ databases">
        <title>The Genome Sequence of Rhinocladiella mackenzie CBS 650.93.</title>
        <authorList>
            <consortium name="The Broad Institute Genomics Platform"/>
            <person name="Cuomo C."/>
            <person name="de Hoog S."/>
            <person name="Gorbushina A."/>
            <person name="Stielow B."/>
            <person name="Teixiera M."/>
            <person name="Abouelleil A."/>
            <person name="Chapman S.B."/>
            <person name="Priest M."/>
            <person name="Young S.K."/>
            <person name="Wortman J."/>
            <person name="Nusbaum C."/>
            <person name="Birren B."/>
        </authorList>
    </citation>
    <scope>NUCLEOTIDE SEQUENCE [LARGE SCALE GENOMIC DNA]</scope>
    <source>
        <strain evidence="3 4">CBS 650.93</strain>
    </source>
</reference>
<dbReference type="PANTHER" id="PTHR42877:SF7">
    <property type="entry name" value="FLAVIN-BINDING MONOOXYGENASE-RELATED"/>
    <property type="match status" value="1"/>
</dbReference>
<protein>
    <submittedName>
        <fullName evidence="3">Uncharacterized protein</fullName>
    </submittedName>
</protein>